<dbReference type="SUPFAM" id="SSF46626">
    <property type="entry name" value="Cytochrome c"/>
    <property type="match status" value="1"/>
</dbReference>
<organism evidence="7 8">
    <name type="scientific">Zymomonas mobilis subsp. mobilis (strain ATCC 10988 / DSM 424 / LMG 404 / NCIMB 8938 / NRRL B-806 / ZM1)</name>
    <dbReference type="NCBI Taxonomy" id="555217"/>
    <lineage>
        <taxon>Bacteria</taxon>
        <taxon>Pseudomonadati</taxon>
        <taxon>Pseudomonadota</taxon>
        <taxon>Alphaproteobacteria</taxon>
        <taxon>Sphingomonadales</taxon>
        <taxon>Zymomonadaceae</taxon>
        <taxon>Zymomonas</taxon>
    </lineage>
</organism>
<dbReference type="Pfam" id="PF00034">
    <property type="entry name" value="Cytochrom_C"/>
    <property type="match status" value="1"/>
</dbReference>
<name>A0A0H3FWQ2_ZYMMA</name>
<accession>A0A0H3FWQ2</accession>
<keyword evidence="3 4" id="KW-0408">Iron</keyword>
<evidence type="ECO:0000313" key="8">
    <source>
        <dbReference type="Proteomes" id="UP000001494"/>
    </source>
</evidence>
<evidence type="ECO:0000313" key="7">
    <source>
        <dbReference type="EMBL" id="AEH62195.1"/>
    </source>
</evidence>
<evidence type="ECO:0000259" key="6">
    <source>
        <dbReference type="PROSITE" id="PS51007"/>
    </source>
</evidence>
<evidence type="ECO:0000256" key="4">
    <source>
        <dbReference type="PROSITE-ProRule" id="PRU00433"/>
    </source>
</evidence>
<keyword evidence="1 4" id="KW-0349">Heme</keyword>
<feature type="signal peptide" evidence="5">
    <location>
        <begin position="1"/>
        <end position="31"/>
    </location>
</feature>
<dbReference type="Gene3D" id="1.10.760.10">
    <property type="entry name" value="Cytochrome c-like domain"/>
    <property type="match status" value="1"/>
</dbReference>
<evidence type="ECO:0000256" key="3">
    <source>
        <dbReference type="ARBA" id="ARBA00023004"/>
    </source>
</evidence>
<sequence precursor="true">MKKTINSKWVIGLFSMVFPALSGVFVSQASAAPVGIVPYMANCSSCHQPKGQGSSNLAPKLSNRIGKIATFEDGRRYMLSVVFNGMAGRVVVDNMPFLGVMTPLGSLKDEDIAGALNYIMSLQNMPQIKPFTAAEVKAARALPKKSAPQMTIERQKLIAAHGPF</sequence>
<dbReference type="GO" id="GO:0020037">
    <property type="term" value="F:heme binding"/>
    <property type="evidence" value="ECO:0007669"/>
    <property type="project" value="InterPro"/>
</dbReference>
<dbReference type="GO" id="GO:0046872">
    <property type="term" value="F:metal ion binding"/>
    <property type="evidence" value="ECO:0007669"/>
    <property type="project" value="UniProtKB-KW"/>
</dbReference>
<evidence type="ECO:0000256" key="2">
    <source>
        <dbReference type="ARBA" id="ARBA00022723"/>
    </source>
</evidence>
<feature type="chain" id="PRO_5002609532" evidence="5">
    <location>
        <begin position="32"/>
        <end position="164"/>
    </location>
</feature>
<dbReference type="RefSeq" id="WP_011240814.1">
    <property type="nucleotide sequence ID" value="NC_017262.1"/>
</dbReference>
<evidence type="ECO:0000256" key="1">
    <source>
        <dbReference type="ARBA" id="ARBA00022617"/>
    </source>
</evidence>
<protein>
    <submittedName>
        <fullName evidence="7">Cytochrome c class I</fullName>
    </submittedName>
</protein>
<gene>
    <name evidence="7" type="ordered locus">Zmob_0345</name>
</gene>
<feature type="domain" description="Cytochrome c" evidence="6">
    <location>
        <begin position="30"/>
        <end position="123"/>
    </location>
</feature>
<dbReference type="InterPro" id="IPR009056">
    <property type="entry name" value="Cyt_c-like_dom"/>
</dbReference>
<dbReference type="HOGENOM" id="CLU_093848_3_0_5"/>
<dbReference type="InterPro" id="IPR036909">
    <property type="entry name" value="Cyt_c-like_dom_sf"/>
</dbReference>
<dbReference type="GeneID" id="79903894"/>
<dbReference type="eggNOG" id="COG2010">
    <property type="taxonomic scope" value="Bacteria"/>
</dbReference>
<reference evidence="7 8" key="1">
    <citation type="journal article" date="2011" name="J. Bacteriol.">
        <title>Genome sequence of the ethanol-producing Zymomonas mobilis subsp. mobilis lectotype strain ATCC 10988.</title>
        <authorList>
            <person name="Pappas K.M."/>
            <person name="Kouvelis V.N."/>
            <person name="Saunders E."/>
            <person name="Brettin T.S."/>
            <person name="Bruce D."/>
            <person name="Detter C."/>
            <person name="Balakireva M."/>
            <person name="Han C.S."/>
            <person name="Savvakis G."/>
            <person name="Kyrpides N.C."/>
            <person name="Typas M.A."/>
        </authorList>
    </citation>
    <scope>NUCLEOTIDE SEQUENCE [LARGE SCALE GENOMIC DNA]</scope>
    <source>
        <strain evidence="8">ATCC 10988 / DSM 424 / CCUG 17860 / LMG 404 / NCIMB 8938 / NRRL B-806 / ZM1</strain>
    </source>
</reference>
<evidence type="ECO:0000256" key="5">
    <source>
        <dbReference type="SAM" id="SignalP"/>
    </source>
</evidence>
<dbReference type="GO" id="GO:0009055">
    <property type="term" value="F:electron transfer activity"/>
    <property type="evidence" value="ECO:0007669"/>
    <property type="project" value="InterPro"/>
</dbReference>
<dbReference type="KEGG" id="zmm:Zmob_0345"/>
<dbReference type="AlphaFoldDB" id="A0A0H3FWQ2"/>
<dbReference type="Proteomes" id="UP000001494">
    <property type="component" value="Chromosome"/>
</dbReference>
<dbReference type="OrthoDB" id="70223at2"/>
<keyword evidence="2 4" id="KW-0479">Metal-binding</keyword>
<dbReference type="PROSITE" id="PS51007">
    <property type="entry name" value="CYTC"/>
    <property type="match status" value="1"/>
</dbReference>
<keyword evidence="5" id="KW-0732">Signal</keyword>
<dbReference type="EMBL" id="CP002850">
    <property type="protein sequence ID" value="AEH62195.1"/>
    <property type="molecule type" value="Genomic_DNA"/>
</dbReference>
<proteinExistence type="predicted"/>